<evidence type="ECO:0000256" key="1">
    <source>
        <dbReference type="SAM" id="SignalP"/>
    </source>
</evidence>
<sequence>MKTVILLLSVAMVLFDSGALRHHRNQDFNLEKIISMVENYTHTLPEVLLQTLLADVTHLTVTTTNCQEFFFEAETILASVKFGDGGEIIRRLGVYNKQKSQGNQVELRRLLNNLNECGHKIYSKP</sequence>
<dbReference type="AlphaFoldDB" id="A0A4W5L593"/>
<reference evidence="3" key="1">
    <citation type="submission" date="2018-06" db="EMBL/GenBank/DDBJ databases">
        <title>Genome assembly of Danube salmon.</title>
        <authorList>
            <person name="Macqueen D.J."/>
            <person name="Gundappa M.K."/>
        </authorList>
    </citation>
    <scope>NUCLEOTIDE SEQUENCE [LARGE SCALE GENOMIC DNA]</scope>
</reference>
<dbReference type="Ensembl" id="ENSHHUT00000019859.1">
    <property type="protein sequence ID" value="ENSHHUP00000019165.1"/>
    <property type="gene ID" value="ENSHHUG00000011965.1"/>
</dbReference>
<organism evidence="2 3">
    <name type="scientific">Hucho hucho</name>
    <name type="common">huchen</name>
    <dbReference type="NCBI Taxonomy" id="62062"/>
    <lineage>
        <taxon>Eukaryota</taxon>
        <taxon>Metazoa</taxon>
        <taxon>Chordata</taxon>
        <taxon>Craniata</taxon>
        <taxon>Vertebrata</taxon>
        <taxon>Euteleostomi</taxon>
        <taxon>Actinopterygii</taxon>
        <taxon>Neopterygii</taxon>
        <taxon>Teleostei</taxon>
        <taxon>Protacanthopterygii</taxon>
        <taxon>Salmoniformes</taxon>
        <taxon>Salmonidae</taxon>
        <taxon>Salmoninae</taxon>
        <taxon>Hucho</taxon>
    </lineage>
</organism>
<keyword evidence="1" id="KW-0732">Signal</keyword>
<dbReference type="STRING" id="62062.ENSHHUP00000019165"/>
<feature type="chain" id="PRO_5046062184" evidence="1">
    <location>
        <begin position="20"/>
        <end position="125"/>
    </location>
</feature>
<proteinExistence type="predicted"/>
<feature type="signal peptide" evidence="1">
    <location>
        <begin position="1"/>
        <end position="19"/>
    </location>
</feature>
<reference evidence="2" key="3">
    <citation type="submission" date="2025-09" db="UniProtKB">
        <authorList>
            <consortium name="Ensembl"/>
        </authorList>
    </citation>
    <scope>IDENTIFICATION</scope>
</reference>
<evidence type="ECO:0000313" key="3">
    <source>
        <dbReference type="Proteomes" id="UP000314982"/>
    </source>
</evidence>
<protein>
    <submittedName>
        <fullName evidence="2">Uncharacterized protein</fullName>
    </submittedName>
</protein>
<evidence type="ECO:0000313" key="2">
    <source>
        <dbReference type="Ensembl" id="ENSHHUP00000019165.1"/>
    </source>
</evidence>
<dbReference type="GeneTree" id="ENSGT00970000197177"/>
<dbReference type="Proteomes" id="UP000314982">
    <property type="component" value="Unassembled WGS sequence"/>
</dbReference>
<accession>A0A4W5L593</accession>
<name>A0A4W5L593_9TELE</name>
<reference evidence="2" key="2">
    <citation type="submission" date="2025-08" db="UniProtKB">
        <authorList>
            <consortium name="Ensembl"/>
        </authorList>
    </citation>
    <scope>IDENTIFICATION</scope>
</reference>
<keyword evidence="3" id="KW-1185">Reference proteome</keyword>